<accession>A0ABM9L5A1</accession>
<organism evidence="3 4">
    <name type="scientific">Ralstonia flatus</name>
    <dbReference type="NCBI Taxonomy" id="3058601"/>
    <lineage>
        <taxon>Bacteria</taxon>
        <taxon>Pseudomonadati</taxon>
        <taxon>Pseudomonadota</taxon>
        <taxon>Betaproteobacteria</taxon>
        <taxon>Burkholderiales</taxon>
        <taxon>Burkholderiaceae</taxon>
        <taxon>Ralstonia</taxon>
    </lineage>
</organism>
<dbReference type="PANTHER" id="PTHR46889">
    <property type="entry name" value="TRANSPOSASE INSF FOR INSERTION SEQUENCE IS3B-RELATED"/>
    <property type="match status" value="1"/>
</dbReference>
<feature type="domain" description="Integrase catalytic" evidence="2">
    <location>
        <begin position="136"/>
        <end position="304"/>
    </location>
</feature>
<evidence type="ECO:0000313" key="3">
    <source>
        <dbReference type="EMBL" id="CAJ0904476.1"/>
    </source>
</evidence>
<dbReference type="NCBIfam" id="NF033516">
    <property type="entry name" value="transpos_IS3"/>
    <property type="match status" value="1"/>
</dbReference>
<feature type="compositionally biased region" description="Basic residues" evidence="1">
    <location>
        <begin position="117"/>
        <end position="127"/>
    </location>
</feature>
<keyword evidence="4" id="KW-1185">Reference proteome</keyword>
<proteinExistence type="predicted"/>
<sequence length="363" mass="40012">MIGLEDRQALAQDIDTAHAAGARLQPACDVAGIDVRTLQRWKARSGLTAGDGRPSAVRPMPSHALSAAERAALLAVANEPRFACAPPARIVPMLADEGVYLGSESSMARVLKAAGQNKRRGRAKAPRATKPPTTHIATAPGQVWCWDMTYLPARVMGRWFHLYLILDLYSRKIVGAEVHDSDDSDHAVHLVRRTALAEGIAAMTPKPVLHGDNGSTLKATTVLAMLNWLGIKPSYSRPRVSDDNAFAESLFRTAKYRPEFPAQGFETLDDARAWAAGFVRWYNVEHRHSGIRYVSPQQRHTGQDQAILAARHTLYLQAQERHPARWSGATRDWSLIDMVTLNPERDEVVKMAACVQHTQLKAA</sequence>
<name>A0ABM9L5A1_9RALS</name>
<dbReference type="Gene3D" id="3.30.420.10">
    <property type="entry name" value="Ribonuclease H-like superfamily/Ribonuclease H"/>
    <property type="match status" value="1"/>
</dbReference>
<gene>
    <name evidence="3" type="ORF">R77564_05107</name>
</gene>
<dbReference type="PANTHER" id="PTHR46889:SF4">
    <property type="entry name" value="TRANSPOSASE INSO FOR INSERTION SEQUENCE ELEMENT IS911B-RELATED"/>
    <property type="match status" value="1"/>
</dbReference>
<dbReference type="PROSITE" id="PS50994">
    <property type="entry name" value="INTEGRASE"/>
    <property type="match status" value="1"/>
</dbReference>
<dbReference type="InterPro" id="IPR012337">
    <property type="entry name" value="RNaseH-like_sf"/>
</dbReference>
<dbReference type="EMBL" id="CAUDLI010000016">
    <property type="protein sequence ID" value="CAJ0904476.1"/>
    <property type="molecule type" value="Genomic_DNA"/>
</dbReference>
<protein>
    <submittedName>
        <fullName evidence="3">IS3 family transposase ISAzo10</fullName>
    </submittedName>
</protein>
<reference evidence="3 4" key="1">
    <citation type="submission" date="2023-07" db="EMBL/GenBank/DDBJ databases">
        <authorList>
            <person name="Peeters C."/>
        </authorList>
    </citation>
    <scope>NUCLEOTIDE SEQUENCE [LARGE SCALE GENOMIC DNA]</scope>
    <source>
        <strain evidence="3 4">LMG 32965</strain>
    </source>
</reference>
<dbReference type="Pfam" id="PF00665">
    <property type="entry name" value="rve"/>
    <property type="match status" value="1"/>
</dbReference>
<evidence type="ECO:0000256" key="1">
    <source>
        <dbReference type="SAM" id="MobiDB-lite"/>
    </source>
</evidence>
<dbReference type="Proteomes" id="UP001189792">
    <property type="component" value="Unassembled WGS sequence"/>
</dbReference>
<dbReference type="SUPFAM" id="SSF53098">
    <property type="entry name" value="Ribonuclease H-like"/>
    <property type="match status" value="1"/>
</dbReference>
<evidence type="ECO:0000259" key="2">
    <source>
        <dbReference type="PROSITE" id="PS50994"/>
    </source>
</evidence>
<comment type="caution">
    <text evidence="3">The sequence shown here is derived from an EMBL/GenBank/DDBJ whole genome shotgun (WGS) entry which is preliminary data.</text>
</comment>
<evidence type="ECO:0000313" key="4">
    <source>
        <dbReference type="Proteomes" id="UP001189792"/>
    </source>
</evidence>
<dbReference type="InterPro" id="IPR048020">
    <property type="entry name" value="Transpos_IS3"/>
</dbReference>
<feature type="region of interest" description="Disordered" evidence="1">
    <location>
        <begin position="114"/>
        <end position="134"/>
    </location>
</feature>
<dbReference type="InterPro" id="IPR036397">
    <property type="entry name" value="RNaseH_sf"/>
</dbReference>
<dbReference type="InterPro" id="IPR001584">
    <property type="entry name" value="Integrase_cat-core"/>
</dbReference>
<dbReference type="InterPro" id="IPR050900">
    <property type="entry name" value="Transposase_IS3/IS150/IS904"/>
</dbReference>